<keyword evidence="1" id="KW-0812">Transmembrane</keyword>
<dbReference type="RefSeq" id="WP_241937901.1">
    <property type="nucleotide sequence ID" value="NZ_JALBGC010000006.1"/>
</dbReference>
<organism evidence="2 3">
    <name type="scientific">Hymenobacter cyanobacteriorum</name>
    <dbReference type="NCBI Taxonomy" id="2926463"/>
    <lineage>
        <taxon>Bacteria</taxon>
        <taxon>Pseudomonadati</taxon>
        <taxon>Bacteroidota</taxon>
        <taxon>Cytophagia</taxon>
        <taxon>Cytophagales</taxon>
        <taxon>Hymenobacteraceae</taxon>
        <taxon>Hymenobacter</taxon>
    </lineage>
</organism>
<feature type="transmembrane region" description="Helical" evidence="1">
    <location>
        <begin position="48"/>
        <end position="71"/>
    </location>
</feature>
<keyword evidence="1" id="KW-0472">Membrane</keyword>
<keyword evidence="3" id="KW-1185">Reference proteome</keyword>
<gene>
    <name evidence="2" type="ORF">MON38_19875</name>
</gene>
<feature type="transmembrane region" description="Helical" evidence="1">
    <location>
        <begin position="16"/>
        <end position="36"/>
    </location>
</feature>
<name>A0A9X1VIY4_9BACT</name>
<reference evidence="2" key="1">
    <citation type="submission" date="2022-03" db="EMBL/GenBank/DDBJ databases">
        <title>Bacterial whole genome sequence for Hymenobacter sp. DH14.</title>
        <authorList>
            <person name="Le V."/>
        </authorList>
    </citation>
    <scope>NUCLEOTIDE SEQUENCE</scope>
    <source>
        <strain evidence="2">DH14</strain>
    </source>
</reference>
<proteinExistence type="predicted"/>
<evidence type="ECO:0000313" key="3">
    <source>
        <dbReference type="Proteomes" id="UP001139193"/>
    </source>
</evidence>
<evidence type="ECO:0000313" key="2">
    <source>
        <dbReference type="EMBL" id="MCI1189687.1"/>
    </source>
</evidence>
<accession>A0A9X1VIY4</accession>
<keyword evidence="1" id="KW-1133">Transmembrane helix</keyword>
<sequence length="95" mass="10312">METSPRPAVFSPRLAYQLRLVAASLLWHAALVLGLLRHSPFPLPPVPLLGLTLAPATLGWAALVLAALLFPEYDDRAVQRAWLISLPLLLALLVS</sequence>
<dbReference type="EMBL" id="JALBGC010000006">
    <property type="protein sequence ID" value="MCI1189687.1"/>
    <property type="molecule type" value="Genomic_DNA"/>
</dbReference>
<dbReference type="AlphaFoldDB" id="A0A9X1VIY4"/>
<protein>
    <submittedName>
        <fullName evidence="2">Uncharacterized protein</fullName>
    </submittedName>
</protein>
<dbReference type="Proteomes" id="UP001139193">
    <property type="component" value="Unassembled WGS sequence"/>
</dbReference>
<comment type="caution">
    <text evidence="2">The sequence shown here is derived from an EMBL/GenBank/DDBJ whole genome shotgun (WGS) entry which is preliminary data.</text>
</comment>
<evidence type="ECO:0000256" key="1">
    <source>
        <dbReference type="SAM" id="Phobius"/>
    </source>
</evidence>